<keyword evidence="1" id="KW-0813">Transport</keyword>
<dbReference type="GO" id="GO:0015679">
    <property type="term" value="P:plasma membrane copper ion transport"/>
    <property type="evidence" value="ECO:0007669"/>
    <property type="project" value="TreeGrafter"/>
</dbReference>
<dbReference type="AlphaFoldDB" id="Q48814"/>
<dbReference type="Gene3D" id="2.40.420.20">
    <property type="match status" value="1"/>
</dbReference>
<organism evidence="6">
    <name type="scientific">Legionella pneumophila</name>
    <dbReference type="NCBI Taxonomy" id="446"/>
    <lineage>
        <taxon>Bacteria</taxon>
        <taxon>Pseudomonadati</taxon>
        <taxon>Pseudomonadota</taxon>
        <taxon>Gammaproteobacteria</taxon>
        <taxon>Legionellales</taxon>
        <taxon>Legionellaceae</taxon>
        <taxon>Legionella</taxon>
    </lineage>
</organism>
<evidence type="ECO:0000259" key="3">
    <source>
        <dbReference type="Pfam" id="PF25971"/>
    </source>
</evidence>
<dbReference type="Pfam" id="PF25973">
    <property type="entry name" value="BSH_CzcB"/>
    <property type="match status" value="1"/>
</dbReference>
<proteinExistence type="predicted"/>
<evidence type="ECO:0000313" key="6">
    <source>
        <dbReference type="EMBL" id="AAB05678.1"/>
    </source>
</evidence>
<dbReference type="Pfam" id="PF25971">
    <property type="entry name" value="CzcB_N"/>
    <property type="match status" value="1"/>
</dbReference>
<reference evidence="6" key="1">
    <citation type="journal article" date="1994" name="Infect. Immun.">
        <title>Shuttle mutagenesis of Legionella pneumophila: identification of a gene associated with host cell cytopathicity.</title>
        <authorList>
            <person name="Arroyo J."/>
            <person name="Hurley M.C."/>
            <person name="Wolf M."/>
            <person name="McClain M.S."/>
            <person name="Eisenstein B.I."/>
            <person name="Engleberg N.C."/>
        </authorList>
    </citation>
    <scope>NUCLEOTIDE SEQUENCE OF 1-111</scope>
</reference>
<dbReference type="Gene3D" id="2.40.50.100">
    <property type="match status" value="1"/>
</dbReference>
<dbReference type="InterPro" id="IPR058649">
    <property type="entry name" value="CzcB_C"/>
</dbReference>
<name>Q48814_LEGPN</name>
<dbReference type="EMBL" id="U49498">
    <property type="protein sequence ID" value="AAB05678.1"/>
    <property type="molecule type" value="Genomic_DNA"/>
</dbReference>
<feature type="domain" description="CzcB-like barrel-sandwich hybrid" evidence="4">
    <location>
        <begin position="188"/>
        <end position="259"/>
    </location>
</feature>
<dbReference type="Gene3D" id="2.40.30.170">
    <property type="match status" value="1"/>
</dbReference>
<feature type="domain" description="CzcB-like C-terminal circularly permuted SH3-like" evidence="5">
    <location>
        <begin position="342"/>
        <end position="400"/>
    </location>
</feature>
<dbReference type="SUPFAM" id="SSF111369">
    <property type="entry name" value="HlyD-like secretion proteins"/>
    <property type="match status" value="1"/>
</dbReference>
<dbReference type="GO" id="GO:0030288">
    <property type="term" value="C:outer membrane-bounded periplasmic space"/>
    <property type="evidence" value="ECO:0007669"/>
    <property type="project" value="TreeGrafter"/>
</dbReference>
<protein>
    <submittedName>
        <fullName evidence="6">HelB</fullName>
    </submittedName>
</protein>
<feature type="chain" id="PRO_5004234384" evidence="2">
    <location>
        <begin position="28"/>
        <end position="400"/>
    </location>
</feature>
<accession>Q48814</accession>
<dbReference type="InterPro" id="IPR058647">
    <property type="entry name" value="BSH_CzcB-like"/>
</dbReference>
<evidence type="ECO:0000259" key="4">
    <source>
        <dbReference type="Pfam" id="PF25973"/>
    </source>
</evidence>
<evidence type="ECO:0000256" key="2">
    <source>
        <dbReference type="SAM" id="SignalP"/>
    </source>
</evidence>
<dbReference type="PANTHER" id="PTHR30097">
    <property type="entry name" value="CATION EFFLUX SYSTEM PROTEIN CUSB"/>
    <property type="match status" value="1"/>
</dbReference>
<dbReference type="GO" id="GO:0060003">
    <property type="term" value="P:copper ion export"/>
    <property type="evidence" value="ECO:0007669"/>
    <property type="project" value="TreeGrafter"/>
</dbReference>
<feature type="signal peptide" evidence="2">
    <location>
        <begin position="1"/>
        <end position="27"/>
    </location>
</feature>
<reference evidence="6" key="2">
    <citation type="journal article" date="1996" name="Infect. Immun.">
        <title>The Legionella pneumophila hel locus encodes intracellularly induced homologs of heavy-metal ion transporters of Alcaligenes spp.</title>
        <authorList>
            <person name="McClain M.S."/>
            <person name="Hurley M.C."/>
            <person name="Brieland J.K."/>
            <person name="Engleberg N.C."/>
        </authorList>
    </citation>
    <scope>NUCLEOTIDE SEQUENCE</scope>
</reference>
<feature type="domain" description="CzcB N-terminal" evidence="3">
    <location>
        <begin position="48"/>
        <end position="139"/>
    </location>
</feature>
<dbReference type="InterPro" id="IPR058646">
    <property type="entry name" value="CzcB_N"/>
</dbReference>
<gene>
    <name evidence="6" type="primary">helB</name>
</gene>
<dbReference type="PANTHER" id="PTHR30097:SF4">
    <property type="entry name" value="SLR6042 PROTEIN"/>
    <property type="match status" value="1"/>
</dbReference>
<sequence length="400" mass="45165">MKFQRPFIPYFLSLILLLSFSSFSLRAENNHSEESEHQKTMEKGPQGGRLFKEGNTALELLIFERGMPPRFRAYLYQNGKMISPYKAHLTVELTRFNDKKEVITFIPVENFLQSNQVIREPHSFDVTIQLTLQEKRYNWHYASYEGRVKIVAEVLKAADIQMATAQSQTIKTQLKVVGKIAPNRDTLAPIYPRYSGIIQSMTKNLGDEVMKGEVLVTIESNESLQNYTITAPITGTIVQKYATNGELAQNTKPIYEVANLATVWADFTLYRKEAPLVKQGMEVTVTGDEGKPKSISTISYISPLGVEDSQTTLARAVLSNDRRLWLPGIYVNGAITIRKQCVAVLLSAIQRMDGKEVVFVQQGDYFEATPVILGEKDSQWAEVVSGLDVEQRYVSKNSFL</sequence>
<dbReference type="InterPro" id="IPR051909">
    <property type="entry name" value="MFP_Cation_Efflux"/>
</dbReference>
<dbReference type="GO" id="GO:0046914">
    <property type="term" value="F:transition metal ion binding"/>
    <property type="evidence" value="ECO:0007669"/>
    <property type="project" value="TreeGrafter"/>
</dbReference>
<keyword evidence="2" id="KW-0732">Signal</keyword>
<dbReference type="Pfam" id="PF25975">
    <property type="entry name" value="CzcB_C"/>
    <property type="match status" value="1"/>
</dbReference>
<evidence type="ECO:0000256" key="1">
    <source>
        <dbReference type="ARBA" id="ARBA00022448"/>
    </source>
</evidence>
<evidence type="ECO:0000259" key="5">
    <source>
        <dbReference type="Pfam" id="PF25975"/>
    </source>
</evidence>